<evidence type="ECO:0000256" key="1">
    <source>
        <dbReference type="SAM" id="SignalP"/>
    </source>
</evidence>
<dbReference type="AlphaFoldDB" id="A0A6V7XUK4"/>
<reference evidence="2 3" key="1">
    <citation type="submission" date="2020-08" db="EMBL/GenBank/DDBJ databases">
        <authorList>
            <person name="Koutsovoulos G."/>
            <person name="Danchin GJ E."/>
        </authorList>
    </citation>
    <scope>NUCLEOTIDE SEQUENCE [LARGE SCALE GENOMIC DNA]</scope>
</reference>
<name>A0A6V7XUK4_MELEN</name>
<dbReference type="Proteomes" id="UP000580250">
    <property type="component" value="Unassembled WGS sequence"/>
</dbReference>
<feature type="chain" id="PRO_5027563492" evidence="1">
    <location>
        <begin position="21"/>
        <end position="413"/>
    </location>
</feature>
<protein>
    <submittedName>
        <fullName evidence="2">Uncharacterized protein</fullName>
    </submittedName>
</protein>
<accession>A0A6V7XUK4</accession>
<sequence>MISNLLLILALFKSKTLVNGMERVPDNIRSGHNNIQTLSRTFSFCLTELSYLIRILNSVEEEDLYTIKTIQQILIEKEKKLFGNTIFENDINILYIASKINPMIEYFERILVWFSTNLSSRINNFNQKEIHRFLLKRFEDNSKISKEKFDKEENLVLLSISSNEDIKDFLEHYKTPFQQEKNLFIFYRLLGLVRVLIKNFVHQSNSKIYIEVFANKKEQISIFEYIKAYDVFELKANKLNKFLISLNIFMEAVHFPNLEDRNKFLDNLIVRNAERDLALLIDFDHNLNYENRKNIERYIPIIFTFQRNKRKIIDNKSPFSMWTNEFNINTMLEKEESIQLANFIENAPTNLYKFFYSEYLSNNENIRNLLQEYFMNGQLINQPIGDEYHPELVEMVEYRGVKIPSQDRQILLP</sequence>
<organism evidence="2 3">
    <name type="scientific">Meloidogyne enterolobii</name>
    <name type="common">Root-knot nematode worm</name>
    <name type="synonym">Meloidogyne mayaguensis</name>
    <dbReference type="NCBI Taxonomy" id="390850"/>
    <lineage>
        <taxon>Eukaryota</taxon>
        <taxon>Metazoa</taxon>
        <taxon>Ecdysozoa</taxon>
        <taxon>Nematoda</taxon>
        <taxon>Chromadorea</taxon>
        <taxon>Rhabditida</taxon>
        <taxon>Tylenchina</taxon>
        <taxon>Tylenchomorpha</taxon>
        <taxon>Tylenchoidea</taxon>
        <taxon>Meloidogynidae</taxon>
        <taxon>Meloidogyninae</taxon>
        <taxon>Meloidogyne</taxon>
    </lineage>
</organism>
<feature type="signal peptide" evidence="1">
    <location>
        <begin position="1"/>
        <end position="20"/>
    </location>
</feature>
<dbReference type="EMBL" id="CAJEWN010002293">
    <property type="protein sequence ID" value="CAD2202988.1"/>
    <property type="molecule type" value="Genomic_DNA"/>
</dbReference>
<gene>
    <name evidence="2" type="ORF">MENT_LOCUS56647</name>
</gene>
<evidence type="ECO:0000313" key="3">
    <source>
        <dbReference type="Proteomes" id="UP000580250"/>
    </source>
</evidence>
<evidence type="ECO:0000313" key="2">
    <source>
        <dbReference type="EMBL" id="CAD2202988.1"/>
    </source>
</evidence>
<comment type="caution">
    <text evidence="2">The sequence shown here is derived from an EMBL/GenBank/DDBJ whole genome shotgun (WGS) entry which is preliminary data.</text>
</comment>
<proteinExistence type="predicted"/>
<keyword evidence="1" id="KW-0732">Signal</keyword>